<proteinExistence type="predicted"/>
<dbReference type="EMBL" id="FQUS01000002">
    <property type="protein sequence ID" value="SHE58636.1"/>
    <property type="molecule type" value="Genomic_DNA"/>
</dbReference>
<gene>
    <name evidence="1" type="ORF">SAMN05443144_10294</name>
</gene>
<dbReference type="STRING" id="1194090.SAMN05443144_10294"/>
<name>A0A1M4UPI9_9BACT</name>
<evidence type="ECO:0000313" key="2">
    <source>
        <dbReference type="Proteomes" id="UP000184041"/>
    </source>
</evidence>
<organism evidence="1 2">
    <name type="scientific">Fodinibius roseus</name>
    <dbReference type="NCBI Taxonomy" id="1194090"/>
    <lineage>
        <taxon>Bacteria</taxon>
        <taxon>Pseudomonadati</taxon>
        <taxon>Balneolota</taxon>
        <taxon>Balneolia</taxon>
        <taxon>Balneolales</taxon>
        <taxon>Balneolaceae</taxon>
        <taxon>Fodinibius</taxon>
    </lineage>
</organism>
<accession>A0A1M4UPI9</accession>
<keyword evidence="2" id="KW-1185">Reference proteome</keyword>
<reference evidence="1 2" key="1">
    <citation type="submission" date="2016-11" db="EMBL/GenBank/DDBJ databases">
        <authorList>
            <person name="Jaros S."/>
            <person name="Januszkiewicz K."/>
            <person name="Wedrychowicz H."/>
        </authorList>
    </citation>
    <scope>NUCLEOTIDE SEQUENCE [LARGE SCALE GENOMIC DNA]</scope>
    <source>
        <strain evidence="1 2">DSM 21986</strain>
    </source>
</reference>
<protein>
    <submittedName>
        <fullName evidence="1">Uncharacterized protein</fullName>
    </submittedName>
</protein>
<dbReference type="AlphaFoldDB" id="A0A1M4UPI9"/>
<sequence>MEPVMKNTNNQSLKEMSNDELLKSFLDELEKIRETEPERYKRNLLKVAKAFEANNNETLGILCRMLITMGGISRSLKQRVQMLKNESNNIES</sequence>
<dbReference type="Proteomes" id="UP000184041">
    <property type="component" value="Unassembled WGS sequence"/>
</dbReference>
<evidence type="ECO:0000313" key="1">
    <source>
        <dbReference type="EMBL" id="SHE58636.1"/>
    </source>
</evidence>